<dbReference type="Proteomes" id="UP000283387">
    <property type="component" value="Unassembled WGS sequence"/>
</dbReference>
<name>A0A419W6M1_9BACT</name>
<dbReference type="Pfam" id="PF04264">
    <property type="entry name" value="YceI"/>
    <property type="match status" value="1"/>
</dbReference>
<evidence type="ECO:0000259" key="2">
    <source>
        <dbReference type="SMART" id="SM00867"/>
    </source>
</evidence>
<dbReference type="OrthoDB" id="951410at2"/>
<comment type="caution">
    <text evidence="3">The sequence shown here is derived from an EMBL/GenBank/DDBJ whole genome shotgun (WGS) entry which is preliminary data.</text>
</comment>
<organism evidence="3 4">
    <name type="scientific">Mangrovibacterium diazotrophicum</name>
    <dbReference type="NCBI Taxonomy" id="1261403"/>
    <lineage>
        <taxon>Bacteria</taxon>
        <taxon>Pseudomonadati</taxon>
        <taxon>Bacteroidota</taxon>
        <taxon>Bacteroidia</taxon>
        <taxon>Marinilabiliales</taxon>
        <taxon>Prolixibacteraceae</taxon>
        <taxon>Mangrovibacterium</taxon>
    </lineage>
</organism>
<dbReference type="SUPFAM" id="SSF101874">
    <property type="entry name" value="YceI-like"/>
    <property type="match status" value="1"/>
</dbReference>
<keyword evidence="4" id="KW-1185">Reference proteome</keyword>
<sequence length="189" mass="20552">MKTVKVLLAVVALTLGYGVQAQTLKVDASKSEITWLGKKVTGEHSGTIDVKSGELKLDGSAIAGGEFVVDMTSIKNTDLTDAEWNGKLVGHLKSDDFFAVEKYPEAKLVITKKAPFSGDKATVTGDLTIKGTTHPVTFDVTKDGKVYTAEITVDRSKYDIRYGSKSFFDNLGDKVIYDDFYLTVKLAVE</sequence>
<dbReference type="EMBL" id="RAPN01000001">
    <property type="protein sequence ID" value="RKD91099.1"/>
    <property type="molecule type" value="Genomic_DNA"/>
</dbReference>
<dbReference type="InterPro" id="IPR007372">
    <property type="entry name" value="Lipid/polyisoprenoid-bd_YceI"/>
</dbReference>
<evidence type="ECO:0000256" key="1">
    <source>
        <dbReference type="SAM" id="SignalP"/>
    </source>
</evidence>
<feature type="signal peptide" evidence="1">
    <location>
        <begin position="1"/>
        <end position="21"/>
    </location>
</feature>
<dbReference type="PANTHER" id="PTHR34406:SF1">
    <property type="entry name" value="PROTEIN YCEI"/>
    <property type="match status" value="1"/>
</dbReference>
<gene>
    <name evidence="3" type="ORF">BC643_1448</name>
</gene>
<feature type="domain" description="Lipid/polyisoprenoid-binding YceI-like" evidence="2">
    <location>
        <begin position="23"/>
        <end position="189"/>
    </location>
</feature>
<dbReference type="AlphaFoldDB" id="A0A419W6M1"/>
<accession>A0A419W6M1</accession>
<evidence type="ECO:0000313" key="3">
    <source>
        <dbReference type="EMBL" id="RKD91099.1"/>
    </source>
</evidence>
<dbReference type="PANTHER" id="PTHR34406">
    <property type="entry name" value="PROTEIN YCEI"/>
    <property type="match status" value="1"/>
</dbReference>
<feature type="chain" id="PRO_5019055470" evidence="1">
    <location>
        <begin position="22"/>
        <end position="189"/>
    </location>
</feature>
<reference evidence="3 4" key="1">
    <citation type="submission" date="2018-09" db="EMBL/GenBank/DDBJ databases">
        <title>Genomic Encyclopedia of Archaeal and Bacterial Type Strains, Phase II (KMG-II): from individual species to whole genera.</title>
        <authorList>
            <person name="Goeker M."/>
        </authorList>
    </citation>
    <scope>NUCLEOTIDE SEQUENCE [LARGE SCALE GENOMIC DNA]</scope>
    <source>
        <strain evidence="3 4">DSM 27148</strain>
    </source>
</reference>
<evidence type="ECO:0000313" key="4">
    <source>
        <dbReference type="Proteomes" id="UP000283387"/>
    </source>
</evidence>
<keyword evidence="1" id="KW-0732">Signal</keyword>
<dbReference type="SMART" id="SM00867">
    <property type="entry name" value="YceI"/>
    <property type="match status" value="1"/>
</dbReference>
<dbReference type="Gene3D" id="2.40.128.110">
    <property type="entry name" value="Lipid/polyisoprenoid-binding, YceI-like"/>
    <property type="match status" value="1"/>
</dbReference>
<protein>
    <submittedName>
        <fullName evidence="3">Polyisoprenoid-binding protein YceI</fullName>
    </submittedName>
</protein>
<dbReference type="RefSeq" id="WP_120272434.1">
    <property type="nucleotide sequence ID" value="NZ_RAPN01000001.1"/>
</dbReference>
<dbReference type="InterPro" id="IPR036761">
    <property type="entry name" value="TTHA0802/YceI-like_sf"/>
</dbReference>
<proteinExistence type="predicted"/>